<dbReference type="PIRSF" id="PIRSF000350">
    <property type="entry name" value="Mercury_reductase_MerA"/>
    <property type="match status" value="1"/>
</dbReference>
<dbReference type="Gene3D" id="3.50.50.60">
    <property type="entry name" value="FAD/NAD(P)-binding domain"/>
    <property type="match status" value="2"/>
</dbReference>
<dbReference type="FunFam" id="3.30.390.30:FF:000003">
    <property type="entry name" value="Glutathione reductase"/>
    <property type="match status" value="1"/>
</dbReference>
<evidence type="ECO:0000259" key="9">
    <source>
        <dbReference type="Pfam" id="PF02852"/>
    </source>
</evidence>
<dbReference type="InterPro" id="IPR004099">
    <property type="entry name" value="Pyr_nucl-diS_OxRdtase_dimer"/>
</dbReference>
<keyword evidence="7" id="KW-1015">Disulfide bond</keyword>
<dbReference type="EMBL" id="UOFH01000182">
    <property type="protein sequence ID" value="VAW61380.1"/>
    <property type="molecule type" value="Genomic_DNA"/>
</dbReference>
<sequence>MSEKYDYDLIAIGAGSGGLSVAERAAAYGAKCAVVESGKMGGTCVNVGCVPKKIMWYGANLAHAMDDAKDYGFDIENKGFDWKHLVTKRENYISGINDWYHNYLKDSNIDELQGFASFVDEHTIDVDGKQFTANHIVVSPGTTPTVLDIPGADLGITSDGFFALDQCPKKVAIIGSGYIAVEVAGVLNALGSDVCMYLRKEHLLRSFDAMLRETLLEEMSDQGIDIMSRTQIKEIVKESDGSLSLCDDKGNKNTGFSEVIWAIGRHPNTQGMNLDAVNLTQDEAGYITTDLYQNTNVENIFALGDVTGRAPLTPVAIAAGRRLGDRLYNNQTDRHLDYKMISTVVFSHPPIGTVGLTEGEARKKYGNGVKIYQTRFTAMYNSMTSHEVKTAMKLICIGVQEKVIGCHIIGPGADEMLQGFAVAMRMGATKKDFDDTIAIHPTSAEELVTMR</sequence>
<name>A0A3B0X9V6_9ZZZZ</name>
<evidence type="ECO:0000256" key="7">
    <source>
        <dbReference type="ARBA" id="ARBA00023157"/>
    </source>
</evidence>
<proteinExistence type="inferred from homology"/>
<dbReference type="AlphaFoldDB" id="A0A3B0X9V6"/>
<organism evidence="11">
    <name type="scientific">hydrothermal vent metagenome</name>
    <dbReference type="NCBI Taxonomy" id="652676"/>
    <lineage>
        <taxon>unclassified sequences</taxon>
        <taxon>metagenomes</taxon>
        <taxon>ecological metagenomes</taxon>
    </lineage>
</organism>
<dbReference type="InterPro" id="IPR036188">
    <property type="entry name" value="FAD/NAD-bd_sf"/>
</dbReference>
<dbReference type="GO" id="GO:0004362">
    <property type="term" value="F:glutathione-disulfide reductase (NADPH) activity"/>
    <property type="evidence" value="ECO:0007669"/>
    <property type="project" value="UniProtKB-EC"/>
</dbReference>
<dbReference type="GO" id="GO:0050660">
    <property type="term" value="F:flavin adenine dinucleotide binding"/>
    <property type="evidence" value="ECO:0007669"/>
    <property type="project" value="InterPro"/>
</dbReference>
<keyword evidence="8" id="KW-0676">Redox-active center</keyword>
<evidence type="ECO:0000313" key="11">
    <source>
        <dbReference type="EMBL" id="VAW61380.1"/>
    </source>
</evidence>
<dbReference type="InterPro" id="IPR023753">
    <property type="entry name" value="FAD/NAD-binding_dom"/>
</dbReference>
<dbReference type="EC" id="1.8.1.7" evidence="11"/>
<evidence type="ECO:0000259" key="10">
    <source>
        <dbReference type="Pfam" id="PF07992"/>
    </source>
</evidence>
<dbReference type="PANTHER" id="PTHR42737:SF2">
    <property type="entry name" value="GLUTATHIONE REDUCTASE"/>
    <property type="match status" value="1"/>
</dbReference>
<dbReference type="GO" id="GO:0034599">
    <property type="term" value="P:cellular response to oxidative stress"/>
    <property type="evidence" value="ECO:0007669"/>
    <property type="project" value="TreeGrafter"/>
</dbReference>
<evidence type="ECO:0000256" key="3">
    <source>
        <dbReference type="ARBA" id="ARBA00011738"/>
    </source>
</evidence>
<evidence type="ECO:0000256" key="2">
    <source>
        <dbReference type="ARBA" id="ARBA00007532"/>
    </source>
</evidence>
<evidence type="ECO:0000256" key="6">
    <source>
        <dbReference type="ARBA" id="ARBA00023002"/>
    </source>
</evidence>
<dbReference type="Pfam" id="PF07992">
    <property type="entry name" value="Pyr_redox_2"/>
    <property type="match status" value="1"/>
</dbReference>
<reference evidence="11" key="1">
    <citation type="submission" date="2018-06" db="EMBL/GenBank/DDBJ databases">
        <authorList>
            <person name="Zhirakovskaya E."/>
        </authorList>
    </citation>
    <scope>NUCLEOTIDE SEQUENCE</scope>
</reference>
<evidence type="ECO:0000256" key="5">
    <source>
        <dbReference type="ARBA" id="ARBA00022827"/>
    </source>
</evidence>
<comment type="subunit">
    <text evidence="3">Homodimer.</text>
</comment>
<feature type="domain" description="Pyridine nucleotide-disulphide oxidoreductase dimerisation" evidence="9">
    <location>
        <begin position="341"/>
        <end position="450"/>
    </location>
</feature>
<gene>
    <name evidence="11" type="ORF">MNBD_GAMMA08-1716</name>
</gene>
<keyword evidence="4" id="KW-0285">Flavoprotein</keyword>
<evidence type="ECO:0000256" key="8">
    <source>
        <dbReference type="ARBA" id="ARBA00023284"/>
    </source>
</evidence>
<dbReference type="Pfam" id="PF02852">
    <property type="entry name" value="Pyr_redox_dim"/>
    <property type="match status" value="1"/>
</dbReference>
<dbReference type="NCBIfam" id="NF004776">
    <property type="entry name" value="PRK06116.1"/>
    <property type="match status" value="1"/>
</dbReference>
<dbReference type="SUPFAM" id="SSF51905">
    <property type="entry name" value="FAD/NAD(P)-binding domain"/>
    <property type="match status" value="1"/>
</dbReference>
<accession>A0A3B0X9V6</accession>
<dbReference type="Gene3D" id="3.30.390.30">
    <property type="match status" value="1"/>
</dbReference>
<protein>
    <submittedName>
        <fullName evidence="11">Glutathione reductase</fullName>
        <ecNumber evidence="11">1.8.1.7</ecNumber>
    </submittedName>
</protein>
<dbReference type="InterPro" id="IPR001100">
    <property type="entry name" value="Pyr_nuc-diS_OxRdtase"/>
</dbReference>
<dbReference type="GO" id="GO:0045454">
    <property type="term" value="P:cell redox homeostasis"/>
    <property type="evidence" value="ECO:0007669"/>
    <property type="project" value="InterPro"/>
</dbReference>
<dbReference type="GO" id="GO:0050661">
    <property type="term" value="F:NADP binding"/>
    <property type="evidence" value="ECO:0007669"/>
    <property type="project" value="InterPro"/>
</dbReference>
<dbReference type="PRINTS" id="PR00368">
    <property type="entry name" value="FADPNR"/>
</dbReference>
<dbReference type="InterPro" id="IPR016156">
    <property type="entry name" value="FAD/NAD-linked_Rdtase_dimer_sf"/>
</dbReference>
<dbReference type="PANTHER" id="PTHR42737">
    <property type="entry name" value="GLUTATHIONE REDUCTASE"/>
    <property type="match status" value="1"/>
</dbReference>
<dbReference type="GO" id="GO:0005829">
    <property type="term" value="C:cytosol"/>
    <property type="evidence" value="ECO:0007669"/>
    <property type="project" value="TreeGrafter"/>
</dbReference>
<dbReference type="PRINTS" id="PR00411">
    <property type="entry name" value="PNDRDTASEI"/>
</dbReference>
<feature type="domain" description="FAD/NAD(P)-binding" evidence="10">
    <location>
        <begin position="7"/>
        <end position="320"/>
    </location>
</feature>
<dbReference type="NCBIfam" id="TIGR01421">
    <property type="entry name" value="gluta_reduc_1"/>
    <property type="match status" value="1"/>
</dbReference>
<dbReference type="FunFam" id="3.50.50.60:FF:000235">
    <property type="entry name" value="Glutathione reductase"/>
    <property type="match status" value="1"/>
</dbReference>
<keyword evidence="5" id="KW-0274">FAD</keyword>
<dbReference type="InterPro" id="IPR046952">
    <property type="entry name" value="GSHR/TRXR-like"/>
</dbReference>
<comment type="cofactor">
    <cofactor evidence="1">
        <name>FAD</name>
        <dbReference type="ChEBI" id="CHEBI:57692"/>
    </cofactor>
</comment>
<dbReference type="PROSITE" id="PS00076">
    <property type="entry name" value="PYRIDINE_REDOX_1"/>
    <property type="match status" value="1"/>
</dbReference>
<evidence type="ECO:0000256" key="4">
    <source>
        <dbReference type="ARBA" id="ARBA00022630"/>
    </source>
</evidence>
<keyword evidence="6 11" id="KW-0560">Oxidoreductase</keyword>
<comment type="similarity">
    <text evidence="2">Belongs to the class-I pyridine nucleotide-disulfide oxidoreductase family.</text>
</comment>
<evidence type="ECO:0000256" key="1">
    <source>
        <dbReference type="ARBA" id="ARBA00001974"/>
    </source>
</evidence>
<dbReference type="SUPFAM" id="SSF55424">
    <property type="entry name" value="FAD/NAD-linked reductases, dimerisation (C-terminal) domain"/>
    <property type="match status" value="1"/>
</dbReference>
<dbReference type="GO" id="GO:0006749">
    <property type="term" value="P:glutathione metabolic process"/>
    <property type="evidence" value="ECO:0007669"/>
    <property type="project" value="InterPro"/>
</dbReference>
<dbReference type="InterPro" id="IPR012999">
    <property type="entry name" value="Pyr_OxRdtase_I_AS"/>
</dbReference>
<dbReference type="InterPro" id="IPR006322">
    <property type="entry name" value="Glutathione_Rdtase_euk/bac"/>
</dbReference>